<dbReference type="Pfam" id="PF00089">
    <property type="entry name" value="Trypsin"/>
    <property type="match status" value="1"/>
</dbReference>
<dbReference type="InterPro" id="IPR009003">
    <property type="entry name" value="Peptidase_S1_PA"/>
</dbReference>
<dbReference type="InterPro" id="IPR043504">
    <property type="entry name" value="Peptidase_S1_PA_chymotrypsin"/>
</dbReference>
<evidence type="ECO:0000256" key="4">
    <source>
        <dbReference type="ARBA" id="ARBA00023157"/>
    </source>
</evidence>
<evidence type="ECO:0000256" key="1">
    <source>
        <dbReference type="ARBA" id="ARBA00022670"/>
    </source>
</evidence>
<dbReference type="AlphaFoldDB" id="A0A5E4QRS2"/>
<dbReference type="Proteomes" id="UP000324832">
    <property type="component" value="Unassembled WGS sequence"/>
</dbReference>
<protein>
    <recommendedName>
        <fullName evidence="5">Peptidase S1 domain-containing protein</fullName>
    </recommendedName>
</protein>
<dbReference type="GO" id="GO:0006508">
    <property type="term" value="P:proteolysis"/>
    <property type="evidence" value="ECO:0007669"/>
    <property type="project" value="UniProtKB-KW"/>
</dbReference>
<keyword evidence="4" id="KW-1015">Disulfide bond</keyword>
<gene>
    <name evidence="6" type="ORF">LSINAPIS_LOCUS10949</name>
</gene>
<evidence type="ECO:0000313" key="7">
    <source>
        <dbReference type="Proteomes" id="UP000324832"/>
    </source>
</evidence>
<keyword evidence="7" id="KW-1185">Reference proteome</keyword>
<keyword evidence="2" id="KW-0378">Hydrolase</keyword>
<dbReference type="Gene3D" id="2.40.10.10">
    <property type="entry name" value="Trypsin-like serine proteases"/>
    <property type="match status" value="1"/>
</dbReference>
<organism evidence="6 7">
    <name type="scientific">Leptidea sinapis</name>
    <dbReference type="NCBI Taxonomy" id="189913"/>
    <lineage>
        <taxon>Eukaryota</taxon>
        <taxon>Metazoa</taxon>
        <taxon>Ecdysozoa</taxon>
        <taxon>Arthropoda</taxon>
        <taxon>Hexapoda</taxon>
        <taxon>Insecta</taxon>
        <taxon>Pterygota</taxon>
        <taxon>Neoptera</taxon>
        <taxon>Endopterygota</taxon>
        <taxon>Lepidoptera</taxon>
        <taxon>Glossata</taxon>
        <taxon>Ditrysia</taxon>
        <taxon>Papilionoidea</taxon>
        <taxon>Pieridae</taxon>
        <taxon>Dismorphiinae</taxon>
        <taxon>Leptidea</taxon>
    </lineage>
</organism>
<evidence type="ECO:0000256" key="2">
    <source>
        <dbReference type="ARBA" id="ARBA00022801"/>
    </source>
</evidence>
<name>A0A5E4QRS2_9NEOP</name>
<evidence type="ECO:0000313" key="6">
    <source>
        <dbReference type="EMBL" id="VVD00274.1"/>
    </source>
</evidence>
<evidence type="ECO:0000256" key="3">
    <source>
        <dbReference type="ARBA" id="ARBA00022825"/>
    </source>
</evidence>
<dbReference type="EMBL" id="FZQP02004557">
    <property type="protein sequence ID" value="VVD00274.1"/>
    <property type="molecule type" value="Genomic_DNA"/>
</dbReference>
<keyword evidence="3" id="KW-0720">Serine protease</keyword>
<dbReference type="PROSITE" id="PS00134">
    <property type="entry name" value="TRYPSIN_HIS"/>
    <property type="match status" value="1"/>
</dbReference>
<keyword evidence="1" id="KW-0645">Protease</keyword>
<dbReference type="InterPro" id="IPR050430">
    <property type="entry name" value="Peptidase_S1"/>
</dbReference>
<dbReference type="InterPro" id="IPR018114">
    <property type="entry name" value="TRYPSIN_HIS"/>
</dbReference>
<dbReference type="SUPFAM" id="SSF50494">
    <property type="entry name" value="Trypsin-like serine proteases"/>
    <property type="match status" value="1"/>
</dbReference>
<dbReference type="InterPro" id="IPR001254">
    <property type="entry name" value="Trypsin_dom"/>
</dbReference>
<accession>A0A5E4QRS2</accession>
<reference evidence="6 7" key="1">
    <citation type="submission" date="2017-07" db="EMBL/GenBank/DDBJ databases">
        <authorList>
            <person name="Talla V."/>
            <person name="Backstrom N."/>
        </authorList>
    </citation>
    <scope>NUCLEOTIDE SEQUENCE [LARGE SCALE GENOMIC DNA]</scope>
</reference>
<evidence type="ECO:0000259" key="5">
    <source>
        <dbReference type="Pfam" id="PF00089"/>
    </source>
</evidence>
<dbReference type="GO" id="GO:0004252">
    <property type="term" value="F:serine-type endopeptidase activity"/>
    <property type="evidence" value="ECO:0007669"/>
    <property type="project" value="InterPro"/>
</dbReference>
<dbReference type="PANTHER" id="PTHR24276:SF98">
    <property type="entry name" value="FI18310P1-RELATED"/>
    <property type="match status" value="1"/>
</dbReference>
<proteinExistence type="predicted"/>
<sequence length="100" mass="10593">MLFGTGSPVAQPSDVTPHIVGGVEAPEGSAKHMVALVIGDIISSFTCGGSIITKRHVLTAAHCIQPYSIWQGLLPSPKAPAQIATKKTTFKYMFDVNEID</sequence>
<dbReference type="PANTHER" id="PTHR24276">
    <property type="entry name" value="POLYSERASE-RELATED"/>
    <property type="match status" value="1"/>
</dbReference>
<feature type="domain" description="Peptidase S1" evidence="5">
    <location>
        <begin position="19"/>
        <end position="71"/>
    </location>
</feature>